<dbReference type="AlphaFoldDB" id="A0A016SFT8"/>
<reference evidence="3" key="1">
    <citation type="journal article" date="2015" name="Nat. Genet.">
        <title>The genome and transcriptome of the zoonotic hookworm Ancylostoma ceylanicum identify infection-specific gene families.</title>
        <authorList>
            <person name="Schwarz E.M."/>
            <person name="Hu Y."/>
            <person name="Antoshechkin I."/>
            <person name="Miller M.M."/>
            <person name="Sternberg P.W."/>
            <person name="Aroian R.V."/>
        </authorList>
    </citation>
    <scope>NUCLEOTIDE SEQUENCE</scope>
    <source>
        <strain evidence="3">HY135</strain>
    </source>
</reference>
<gene>
    <name evidence="2" type="primary">Acey_s0230.g2950</name>
    <name evidence="2" type="ORF">Y032_0230g2950</name>
</gene>
<keyword evidence="1" id="KW-1133">Transmembrane helix</keyword>
<evidence type="ECO:0000313" key="3">
    <source>
        <dbReference type="Proteomes" id="UP000024635"/>
    </source>
</evidence>
<accession>A0A016SFT8</accession>
<dbReference type="Proteomes" id="UP000024635">
    <property type="component" value="Unassembled WGS sequence"/>
</dbReference>
<proteinExistence type="predicted"/>
<dbReference type="EMBL" id="JARK01001566">
    <property type="protein sequence ID" value="EYB89543.1"/>
    <property type="molecule type" value="Genomic_DNA"/>
</dbReference>
<keyword evidence="1" id="KW-0812">Transmembrane</keyword>
<sequence length="78" mass="8683">MDFRRYDDHPDLSCPERSSLNCSVIMEEESDVEQGSSTKREEPSKWWLISAILAIAALAVVAIVIPFVTKKPGTSTTK</sequence>
<organism evidence="2 3">
    <name type="scientific">Ancylostoma ceylanicum</name>
    <dbReference type="NCBI Taxonomy" id="53326"/>
    <lineage>
        <taxon>Eukaryota</taxon>
        <taxon>Metazoa</taxon>
        <taxon>Ecdysozoa</taxon>
        <taxon>Nematoda</taxon>
        <taxon>Chromadorea</taxon>
        <taxon>Rhabditida</taxon>
        <taxon>Rhabditina</taxon>
        <taxon>Rhabditomorpha</taxon>
        <taxon>Strongyloidea</taxon>
        <taxon>Ancylostomatidae</taxon>
        <taxon>Ancylostomatinae</taxon>
        <taxon>Ancylostoma</taxon>
    </lineage>
</organism>
<evidence type="ECO:0000313" key="2">
    <source>
        <dbReference type="EMBL" id="EYB89543.1"/>
    </source>
</evidence>
<evidence type="ECO:0000256" key="1">
    <source>
        <dbReference type="SAM" id="Phobius"/>
    </source>
</evidence>
<name>A0A016SFT8_9BILA</name>
<feature type="transmembrane region" description="Helical" evidence="1">
    <location>
        <begin position="46"/>
        <end position="68"/>
    </location>
</feature>
<keyword evidence="1" id="KW-0472">Membrane</keyword>
<protein>
    <submittedName>
        <fullName evidence="2">Uncharacterized protein</fullName>
    </submittedName>
</protein>
<comment type="caution">
    <text evidence="2">The sequence shown here is derived from an EMBL/GenBank/DDBJ whole genome shotgun (WGS) entry which is preliminary data.</text>
</comment>
<keyword evidence="3" id="KW-1185">Reference proteome</keyword>